<keyword evidence="5" id="KW-0479">Metal-binding</keyword>
<keyword evidence="7 8" id="KW-0472">Membrane</keyword>
<name>D3PJT6_LEPSM</name>
<evidence type="ECO:0000256" key="7">
    <source>
        <dbReference type="ARBA" id="ARBA00023136"/>
    </source>
</evidence>
<evidence type="ECO:0000313" key="10">
    <source>
        <dbReference type="EMBL" id="ADD38822.1"/>
    </source>
</evidence>
<dbReference type="Pfam" id="PF10601">
    <property type="entry name" value="zf-LITAF-like"/>
    <property type="match status" value="1"/>
</dbReference>
<feature type="transmembrane region" description="Helical" evidence="8">
    <location>
        <begin position="69"/>
        <end position="92"/>
    </location>
</feature>
<evidence type="ECO:0000256" key="5">
    <source>
        <dbReference type="ARBA" id="ARBA00022723"/>
    </source>
</evidence>
<organism evidence="10">
    <name type="scientific">Lepeophtheirus salmonis</name>
    <name type="common">Salmon louse</name>
    <name type="synonym">Caligus salmonis</name>
    <dbReference type="NCBI Taxonomy" id="72036"/>
    <lineage>
        <taxon>Eukaryota</taxon>
        <taxon>Metazoa</taxon>
        <taxon>Ecdysozoa</taxon>
        <taxon>Arthropoda</taxon>
        <taxon>Crustacea</taxon>
        <taxon>Multicrustacea</taxon>
        <taxon>Hexanauplia</taxon>
        <taxon>Copepoda</taxon>
        <taxon>Siphonostomatoida</taxon>
        <taxon>Caligidae</taxon>
        <taxon>Lepeophtheirus</taxon>
    </lineage>
</organism>
<dbReference type="PROSITE" id="PS51837">
    <property type="entry name" value="LITAF"/>
    <property type="match status" value="1"/>
</dbReference>
<dbReference type="GO" id="GO:0031902">
    <property type="term" value="C:late endosome membrane"/>
    <property type="evidence" value="ECO:0007669"/>
    <property type="project" value="UniProtKB-SubCell"/>
</dbReference>
<dbReference type="PANTHER" id="PTHR23292:SF6">
    <property type="entry name" value="FI16602P1-RELATED"/>
    <property type="match status" value="1"/>
</dbReference>
<dbReference type="AlphaFoldDB" id="D3PJT6"/>
<dbReference type="InterPro" id="IPR037519">
    <property type="entry name" value="LITAF_fam"/>
</dbReference>
<dbReference type="SMART" id="SM00714">
    <property type="entry name" value="LITAF"/>
    <property type="match status" value="1"/>
</dbReference>
<evidence type="ECO:0000256" key="6">
    <source>
        <dbReference type="ARBA" id="ARBA00022833"/>
    </source>
</evidence>
<dbReference type="GO" id="GO:0005765">
    <property type="term" value="C:lysosomal membrane"/>
    <property type="evidence" value="ECO:0007669"/>
    <property type="project" value="UniProtKB-SubCell"/>
</dbReference>
<evidence type="ECO:0000256" key="2">
    <source>
        <dbReference type="ARBA" id="ARBA00004481"/>
    </source>
</evidence>
<evidence type="ECO:0000256" key="8">
    <source>
        <dbReference type="SAM" id="Phobius"/>
    </source>
</evidence>
<keyword evidence="6" id="KW-0862">Zinc</keyword>
<dbReference type="EMBL" id="BT121892">
    <property type="protein sequence ID" value="ADD38822.1"/>
    <property type="molecule type" value="mRNA"/>
</dbReference>
<dbReference type="GO" id="GO:0008270">
    <property type="term" value="F:zinc ion binding"/>
    <property type="evidence" value="ECO:0007669"/>
    <property type="project" value="TreeGrafter"/>
</dbReference>
<reference evidence="10" key="1">
    <citation type="submission" date="2010-03" db="EMBL/GenBank/DDBJ databases">
        <title>Atlantic Lepeophtheirus salmonis ESTs and full-length cDNAs.</title>
        <authorList>
            <person name="Yasuike M."/>
            <person name="von Schalburg K."/>
            <person name="Cooper G."/>
            <person name="Leong J."/>
            <person name="Nilsen F."/>
            <person name="Jones S.R.M."/>
            <person name="Koop B.F."/>
        </authorList>
    </citation>
    <scope>NUCLEOTIDE SEQUENCE</scope>
    <source>
        <strain evidence="10">Atlantic form</strain>
        <tissue evidence="10">Mixed tissue</tissue>
    </source>
</reference>
<evidence type="ECO:0000259" key="9">
    <source>
        <dbReference type="PROSITE" id="PS51837"/>
    </source>
</evidence>
<dbReference type="InterPro" id="IPR006629">
    <property type="entry name" value="LITAF"/>
</dbReference>
<comment type="subcellular location">
    <subcellularLocation>
        <location evidence="2">Endosome membrane</location>
        <topology evidence="2">Peripheral membrane protein</topology>
    </subcellularLocation>
    <subcellularLocation>
        <location evidence="1">Late endosome membrane</location>
    </subcellularLocation>
    <subcellularLocation>
        <location evidence="3">Lysosome membrane</location>
        <topology evidence="3">Peripheral membrane protein</topology>
        <orientation evidence="3">Cytoplasmic side</orientation>
    </subcellularLocation>
</comment>
<comment type="similarity">
    <text evidence="4">Belongs to the CDIP1/LITAF family.</text>
</comment>
<dbReference type="OrthoDB" id="4713066at2759"/>
<keyword evidence="8" id="KW-1133">Transmembrane helix</keyword>
<feature type="domain" description="LITAF" evidence="9">
    <location>
        <begin position="33"/>
        <end position="112"/>
    </location>
</feature>
<protein>
    <submittedName>
        <fullName evidence="10">Protein LITAF homolog</fullName>
    </submittedName>
</protein>
<accession>D3PJT6</accession>
<evidence type="ECO:0000256" key="3">
    <source>
        <dbReference type="ARBA" id="ARBA00004630"/>
    </source>
</evidence>
<evidence type="ECO:0000256" key="4">
    <source>
        <dbReference type="ARBA" id="ARBA00005975"/>
    </source>
</evidence>
<proteinExistence type="evidence at transcript level"/>
<gene>
    <name evidence="10" type="primary">LITAH</name>
</gene>
<dbReference type="PANTHER" id="PTHR23292">
    <property type="entry name" value="LIPOPOLYSACCHARIDE-INDUCED TUMOR NECROSIS FACTOR-ALPHA FACTOR"/>
    <property type="match status" value="1"/>
</dbReference>
<sequence>MAAPEGGNLYPNLQDVQGNKGMGPPANIAPPLVQQVIVNPNFGSEPQNSFCATCQTNVNSSISTEASSMAWIACVLLCCFGCWPCACIPFCVCQKTKHHCPNCKTFHGECTS</sequence>
<keyword evidence="8" id="KW-0812">Transmembrane</keyword>
<evidence type="ECO:0000256" key="1">
    <source>
        <dbReference type="ARBA" id="ARBA00004414"/>
    </source>
</evidence>